<evidence type="ECO:0000256" key="1">
    <source>
        <dbReference type="SAM" id="Phobius"/>
    </source>
</evidence>
<organism evidence="2 3">
    <name type="scientific">Dorcoceras hygrometricum</name>
    <dbReference type="NCBI Taxonomy" id="472368"/>
    <lineage>
        <taxon>Eukaryota</taxon>
        <taxon>Viridiplantae</taxon>
        <taxon>Streptophyta</taxon>
        <taxon>Embryophyta</taxon>
        <taxon>Tracheophyta</taxon>
        <taxon>Spermatophyta</taxon>
        <taxon>Magnoliopsida</taxon>
        <taxon>eudicotyledons</taxon>
        <taxon>Gunneridae</taxon>
        <taxon>Pentapetalae</taxon>
        <taxon>asterids</taxon>
        <taxon>lamiids</taxon>
        <taxon>Lamiales</taxon>
        <taxon>Gesneriaceae</taxon>
        <taxon>Didymocarpoideae</taxon>
        <taxon>Trichosporeae</taxon>
        <taxon>Loxocarpinae</taxon>
        <taxon>Dorcoceras</taxon>
    </lineage>
</organism>
<feature type="transmembrane region" description="Helical" evidence="1">
    <location>
        <begin position="84"/>
        <end position="103"/>
    </location>
</feature>
<evidence type="ECO:0000313" key="2">
    <source>
        <dbReference type="EMBL" id="KZV53480.1"/>
    </source>
</evidence>
<evidence type="ECO:0000313" key="3">
    <source>
        <dbReference type="Proteomes" id="UP000250235"/>
    </source>
</evidence>
<protein>
    <submittedName>
        <fullName evidence="2">Uncharacterized protein</fullName>
    </submittedName>
</protein>
<feature type="transmembrane region" description="Helical" evidence="1">
    <location>
        <begin position="54"/>
        <end position="78"/>
    </location>
</feature>
<keyword evidence="3" id="KW-1185">Reference proteome</keyword>
<name>A0A2Z7D3A9_9LAMI</name>
<dbReference type="AlphaFoldDB" id="A0A2Z7D3A9"/>
<reference evidence="2 3" key="1">
    <citation type="journal article" date="2015" name="Proc. Natl. Acad. Sci. U.S.A.">
        <title>The resurrection genome of Boea hygrometrica: A blueprint for survival of dehydration.</title>
        <authorList>
            <person name="Xiao L."/>
            <person name="Yang G."/>
            <person name="Zhang L."/>
            <person name="Yang X."/>
            <person name="Zhao S."/>
            <person name="Ji Z."/>
            <person name="Zhou Q."/>
            <person name="Hu M."/>
            <person name="Wang Y."/>
            <person name="Chen M."/>
            <person name="Xu Y."/>
            <person name="Jin H."/>
            <person name="Xiao X."/>
            <person name="Hu G."/>
            <person name="Bao F."/>
            <person name="Hu Y."/>
            <person name="Wan P."/>
            <person name="Li L."/>
            <person name="Deng X."/>
            <person name="Kuang T."/>
            <person name="Xiang C."/>
            <person name="Zhu J.K."/>
            <person name="Oliver M.J."/>
            <person name="He Y."/>
        </authorList>
    </citation>
    <scope>NUCLEOTIDE SEQUENCE [LARGE SCALE GENOMIC DNA]</scope>
    <source>
        <strain evidence="3">cv. XS01</strain>
    </source>
</reference>
<dbReference type="Proteomes" id="UP000250235">
    <property type="component" value="Unassembled WGS sequence"/>
</dbReference>
<gene>
    <name evidence="2" type="ORF">F511_14846</name>
</gene>
<keyword evidence="1" id="KW-0812">Transmembrane</keyword>
<dbReference type="EMBL" id="KQ990357">
    <property type="protein sequence ID" value="KZV53480.1"/>
    <property type="molecule type" value="Genomic_DNA"/>
</dbReference>
<keyword evidence="1" id="KW-1133">Transmembrane helix</keyword>
<keyword evidence="1" id="KW-0472">Membrane</keyword>
<accession>A0A2Z7D3A9</accession>
<proteinExistence type="predicted"/>
<sequence>MGVKQLRVKKSSYDYKTAQRRKQIANAKQFRERIAHKRKNCSEKKKTTYELKTALALQLNSLHLLIVMTSLLMSSSLIPDPAPLFTTADLHVLALLLVFLHLLNMTSSPITSSSMVHLDVPAGSLLMYQMIHLPLLALEAGSYRSS</sequence>